<dbReference type="PROSITE" id="PS51698">
    <property type="entry name" value="U_BOX"/>
    <property type="match status" value="1"/>
</dbReference>
<dbReference type="GO" id="GO:0000209">
    <property type="term" value="P:protein polyubiquitination"/>
    <property type="evidence" value="ECO:0007669"/>
    <property type="project" value="TreeGrafter"/>
</dbReference>
<feature type="domain" description="U-box" evidence="9">
    <location>
        <begin position="616"/>
        <end position="690"/>
    </location>
</feature>
<protein>
    <recommendedName>
        <fullName evidence="7">E3 ubiquitin-protein ligase CHIP</fullName>
        <ecNumber evidence="2">2.3.2.27</ecNumber>
    </recommendedName>
    <alternativeName>
        <fullName evidence="8">RING-type E3 ubiquitin transferase CHIP</fullName>
    </alternativeName>
</protein>
<dbReference type="AlphaFoldDB" id="A0AAD5LWA7"/>
<evidence type="ECO:0000313" key="10">
    <source>
        <dbReference type="EMBL" id="KAJ0394441.1"/>
    </source>
</evidence>
<dbReference type="InterPro" id="IPR003613">
    <property type="entry name" value="Ubox_domain"/>
</dbReference>
<gene>
    <name evidence="10" type="ORF">P43SY_009664</name>
</gene>
<evidence type="ECO:0000259" key="9">
    <source>
        <dbReference type="PROSITE" id="PS51698"/>
    </source>
</evidence>
<dbReference type="CDD" id="cd16654">
    <property type="entry name" value="RING-Ubox_CHIP"/>
    <property type="match status" value="1"/>
</dbReference>
<dbReference type="InterPro" id="IPR013083">
    <property type="entry name" value="Znf_RING/FYVE/PHD"/>
</dbReference>
<dbReference type="GO" id="GO:0043161">
    <property type="term" value="P:proteasome-mediated ubiquitin-dependent protein catabolic process"/>
    <property type="evidence" value="ECO:0007669"/>
    <property type="project" value="TreeGrafter"/>
</dbReference>
<evidence type="ECO:0000256" key="6">
    <source>
        <dbReference type="ARBA" id="ARBA00022803"/>
    </source>
</evidence>
<dbReference type="GO" id="GO:0061630">
    <property type="term" value="F:ubiquitin protein ligase activity"/>
    <property type="evidence" value="ECO:0007669"/>
    <property type="project" value="UniProtKB-EC"/>
</dbReference>
<evidence type="ECO:0000256" key="4">
    <source>
        <dbReference type="ARBA" id="ARBA00022737"/>
    </source>
</evidence>
<dbReference type="InterPro" id="IPR045202">
    <property type="entry name" value="CHIP_RING-Ubox"/>
</dbReference>
<name>A0AAD5LWA7_PYTIN</name>
<dbReference type="Pfam" id="PF04564">
    <property type="entry name" value="U-box"/>
    <property type="match status" value="1"/>
</dbReference>
<dbReference type="Gene3D" id="3.30.40.10">
    <property type="entry name" value="Zinc/RING finger domain, C3HC4 (zinc finger)"/>
    <property type="match status" value="1"/>
</dbReference>
<evidence type="ECO:0000313" key="11">
    <source>
        <dbReference type="Proteomes" id="UP001209570"/>
    </source>
</evidence>
<comment type="catalytic activity">
    <reaction evidence="1">
        <text>S-ubiquitinyl-[E2 ubiquitin-conjugating enzyme]-L-cysteine + [acceptor protein]-L-lysine = [E2 ubiquitin-conjugating enzyme]-L-cysteine + N(6)-ubiquitinyl-[acceptor protein]-L-lysine.</text>
        <dbReference type="EC" id="2.3.2.27"/>
    </reaction>
</comment>
<dbReference type="GO" id="GO:0045862">
    <property type="term" value="P:positive regulation of proteolysis"/>
    <property type="evidence" value="ECO:0007669"/>
    <property type="project" value="TreeGrafter"/>
</dbReference>
<keyword evidence="3" id="KW-0808">Transferase</keyword>
<evidence type="ECO:0000256" key="8">
    <source>
        <dbReference type="ARBA" id="ARBA00044543"/>
    </source>
</evidence>
<evidence type="ECO:0000256" key="1">
    <source>
        <dbReference type="ARBA" id="ARBA00000900"/>
    </source>
</evidence>
<evidence type="ECO:0000256" key="5">
    <source>
        <dbReference type="ARBA" id="ARBA00022786"/>
    </source>
</evidence>
<dbReference type="PANTHER" id="PTHR46803">
    <property type="entry name" value="E3 UBIQUITIN-PROTEIN LIGASE CHIP"/>
    <property type="match status" value="1"/>
</dbReference>
<dbReference type="SMART" id="SM00504">
    <property type="entry name" value="Ubox"/>
    <property type="match status" value="1"/>
</dbReference>
<dbReference type="InterPro" id="IPR011990">
    <property type="entry name" value="TPR-like_helical_dom_sf"/>
</dbReference>
<dbReference type="EMBL" id="JAKCXM010000410">
    <property type="protein sequence ID" value="KAJ0394441.1"/>
    <property type="molecule type" value="Genomic_DNA"/>
</dbReference>
<organism evidence="10 11">
    <name type="scientific">Pythium insidiosum</name>
    <name type="common">Pythiosis disease agent</name>
    <dbReference type="NCBI Taxonomy" id="114742"/>
    <lineage>
        <taxon>Eukaryota</taxon>
        <taxon>Sar</taxon>
        <taxon>Stramenopiles</taxon>
        <taxon>Oomycota</taxon>
        <taxon>Peronosporomycetes</taxon>
        <taxon>Pythiales</taxon>
        <taxon>Pythiaceae</taxon>
        <taxon>Pythium</taxon>
    </lineage>
</organism>
<dbReference type="Proteomes" id="UP001209570">
    <property type="component" value="Unassembled WGS sequence"/>
</dbReference>
<reference evidence="10" key="1">
    <citation type="submission" date="2021-12" db="EMBL/GenBank/DDBJ databases">
        <title>Prjna785345.</title>
        <authorList>
            <person name="Rujirawat T."/>
            <person name="Krajaejun T."/>
        </authorList>
    </citation>
    <scope>NUCLEOTIDE SEQUENCE</scope>
    <source>
        <strain evidence="10">Pi057C3</strain>
    </source>
</reference>
<keyword evidence="4" id="KW-0677">Repeat</keyword>
<keyword evidence="11" id="KW-1185">Reference proteome</keyword>
<keyword evidence="6" id="KW-0802">TPR repeat</keyword>
<dbReference type="GO" id="GO:0051087">
    <property type="term" value="F:protein-folding chaperone binding"/>
    <property type="evidence" value="ECO:0007669"/>
    <property type="project" value="TreeGrafter"/>
</dbReference>
<evidence type="ECO:0000256" key="7">
    <source>
        <dbReference type="ARBA" id="ARBA00044534"/>
    </source>
</evidence>
<evidence type="ECO:0000256" key="3">
    <source>
        <dbReference type="ARBA" id="ARBA00022679"/>
    </source>
</evidence>
<evidence type="ECO:0000256" key="2">
    <source>
        <dbReference type="ARBA" id="ARBA00012483"/>
    </source>
</evidence>
<comment type="caution">
    <text evidence="10">The sequence shown here is derived from an EMBL/GenBank/DDBJ whole genome shotgun (WGS) entry which is preliminary data.</text>
</comment>
<sequence length="698" mass="79675">MGDSETDALLIELRRALQRRDIDEARAMFLRLPDVEHDAPRWLEHALRDAYTAGLLDIAAVLSFLESLPSWEWTLEGCCVLHRVNTTLQRSALPHTALHTVPTMPLAYFLHKLVSHLDGSVKLRAESYWYDWVSPTMRAIVMGKPLVLSASTRGERLYTPISRFAFDFDRRNVFTWTEAWTPDDRKDQWRFIPANAQRDRFFIQSVQFDEYLYAADYAKFRRDDFGLLRSRVFTWRRLHDSVGESGHWQLIPLEHPNRRDLFALYNPYQKEYLYSPSDIYDNQRRYVFTREHVAKDTTWLQERRWSITPCELSPVERGIEAFFLKQYPEAVDEFTTALEQLPDHTEHVKCYVYRMAANLRMGKSLDVVQADFDQIEAVGSDKAAIFHGLHHLWAEAAAVLSTQAAPPSTELSSSPTSSSLSSSVMIQSIVPITRHLARGDQLFVHKDYEQALAAYQEAACAELQTADSVLRLKQAEARLASAKCHFALGRLDASAAALDEILSSNPAVSWQLEARALLWRAKCERHRRQFDQAMLFLEQALDRIACPQPSSGGSPSSAGDAAWVRHAILTEMRVVGIYRQELFSELLTRCDTASAELGAEREQSTAANSSEQTIQQLLDLFQCPLSLEIMQDPVMTPNGDTYEREMIERHLSVNGHFDPMTRVPLTQAQLSPNRALKRLMETLLSEHRLGLLLASCNT</sequence>
<dbReference type="GO" id="GO:0005737">
    <property type="term" value="C:cytoplasm"/>
    <property type="evidence" value="ECO:0007669"/>
    <property type="project" value="TreeGrafter"/>
</dbReference>
<dbReference type="SUPFAM" id="SSF57850">
    <property type="entry name" value="RING/U-box"/>
    <property type="match status" value="1"/>
</dbReference>
<dbReference type="SUPFAM" id="SSF48452">
    <property type="entry name" value="TPR-like"/>
    <property type="match status" value="2"/>
</dbReference>
<accession>A0AAD5LWA7</accession>
<dbReference type="PANTHER" id="PTHR46803:SF2">
    <property type="entry name" value="E3 UBIQUITIN-PROTEIN LIGASE CHIP"/>
    <property type="match status" value="1"/>
</dbReference>
<keyword evidence="5" id="KW-0833">Ubl conjugation pathway</keyword>
<dbReference type="CDD" id="cd23667">
    <property type="entry name" value="beta-trefoil_Ricin_CqDVP-like"/>
    <property type="match status" value="1"/>
</dbReference>
<dbReference type="GO" id="GO:0071218">
    <property type="term" value="P:cellular response to misfolded protein"/>
    <property type="evidence" value="ECO:0007669"/>
    <property type="project" value="TreeGrafter"/>
</dbReference>
<dbReference type="Gene3D" id="1.25.40.10">
    <property type="entry name" value="Tetratricopeptide repeat domain"/>
    <property type="match status" value="1"/>
</dbReference>
<proteinExistence type="predicted"/>
<dbReference type="EC" id="2.3.2.27" evidence="2"/>
<dbReference type="GO" id="GO:0006515">
    <property type="term" value="P:protein quality control for misfolded or incompletely synthesized proteins"/>
    <property type="evidence" value="ECO:0007669"/>
    <property type="project" value="TreeGrafter"/>
</dbReference>